<evidence type="ECO:0000313" key="3">
    <source>
        <dbReference type="Proteomes" id="UP001066276"/>
    </source>
</evidence>
<name>A0AAV7NFU2_PLEWA</name>
<dbReference type="Proteomes" id="UP001066276">
    <property type="component" value="Chromosome 9"/>
</dbReference>
<reference evidence="2" key="1">
    <citation type="journal article" date="2022" name="bioRxiv">
        <title>Sequencing and chromosome-scale assembly of the giantPleurodeles waltlgenome.</title>
        <authorList>
            <person name="Brown T."/>
            <person name="Elewa A."/>
            <person name="Iarovenko S."/>
            <person name="Subramanian E."/>
            <person name="Araus A.J."/>
            <person name="Petzold A."/>
            <person name="Susuki M."/>
            <person name="Suzuki K.-i.T."/>
            <person name="Hayashi T."/>
            <person name="Toyoda A."/>
            <person name="Oliveira C."/>
            <person name="Osipova E."/>
            <person name="Leigh N.D."/>
            <person name="Simon A."/>
            <person name="Yun M.H."/>
        </authorList>
    </citation>
    <scope>NUCLEOTIDE SEQUENCE</scope>
    <source>
        <strain evidence="2">20211129_DDA</strain>
        <tissue evidence="2">Liver</tissue>
    </source>
</reference>
<dbReference type="EMBL" id="JANPWB010000013">
    <property type="protein sequence ID" value="KAJ1111680.1"/>
    <property type="molecule type" value="Genomic_DNA"/>
</dbReference>
<accession>A0AAV7NFU2</accession>
<protein>
    <submittedName>
        <fullName evidence="2">Uncharacterized protein</fullName>
    </submittedName>
</protein>
<gene>
    <name evidence="2" type="ORF">NDU88_008997</name>
</gene>
<proteinExistence type="predicted"/>
<evidence type="ECO:0000313" key="2">
    <source>
        <dbReference type="EMBL" id="KAJ1111680.1"/>
    </source>
</evidence>
<feature type="chain" id="PRO_5043339136" evidence="1">
    <location>
        <begin position="35"/>
        <end position="158"/>
    </location>
</feature>
<sequence length="158" mass="17232">MSTPRSLGPRAEKALWRWAGVLLVWGALVSKSTPRSPGPCAEEALWCWAGVRLVYGALVSKSYPPATRTLSRGPRGAGQGGGFVALGRGAPGLWYTGFYEYPMIPRTLNRGGLVVLRSSAPGLGYTGFYEFPMVPRTLSRGPRGSDQWCTWSVVHWFL</sequence>
<organism evidence="2 3">
    <name type="scientific">Pleurodeles waltl</name>
    <name type="common">Iberian ribbed newt</name>
    <dbReference type="NCBI Taxonomy" id="8319"/>
    <lineage>
        <taxon>Eukaryota</taxon>
        <taxon>Metazoa</taxon>
        <taxon>Chordata</taxon>
        <taxon>Craniata</taxon>
        <taxon>Vertebrata</taxon>
        <taxon>Euteleostomi</taxon>
        <taxon>Amphibia</taxon>
        <taxon>Batrachia</taxon>
        <taxon>Caudata</taxon>
        <taxon>Salamandroidea</taxon>
        <taxon>Salamandridae</taxon>
        <taxon>Pleurodelinae</taxon>
        <taxon>Pleurodeles</taxon>
    </lineage>
</organism>
<evidence type="ECO:0000256" key="1">
    <source>
        <dbReference type="SAM" id="SignalP"/>
    </source>
</evidence>
<keyword evidence="3" id="KW-1185">Reference proteome</keyword>
<feature type="signal peptide" evidence="1">
    <location>
        <begin position="1"/>
        <end position="34"/>
    </location>
</feature>
<dbReference type="AlphaFoldDB" id="A0AAV7NFU2"/>
<comment type="caution">
    <text evidence="2">The sequence shown here is derived from an EMBL/GenBank/DDBJ whole genome shotgun (WGS) entry which is preliminary data.</text>
</comment>
<keyword evidence="1" id="KW-0732">Signal</keyword>